<dbReference type="InterPro" id="IPR029069">
    <property type="entry name" value="HotDog_dom_sf"/>
</dbReference>
<evidence type="ECO:0000313" key="6">
    <source>
        <dbReference type="Proteomes" id="UP000308001"/>
    </source>
</evidence>
<dbReference type="InterPro" id="IPR006684">
    <property type="entry name" value="YbgC/YbaW"/>
</dbReference>
<dbReference type="Proteomes" id="UP000093281">
    <property type="component" value="Unassembled WGS sequence"/>
</dbReference>
<dbReference type="PANTHER" id="PTHR31793:SF37">
    <property type="entry name" value="ACYL-COA THIOESTER HYDROLASE YBGC"/>
    <property type="match status" value="1"/>
</dbReference>
<dbReference type="OrthoDB" id="9808429at2"/>
<dbReference type="PATRIC" id="fig|544718.43.peg.1186"/>
<dbReference type="GO" id="GO:0047617">
    <property type="term" value="F:fatty acyl-CoA hydrolase activity"/>
    <property type="evidence" value="ECO:0007669"/>
    <property type="project" value="TreeGrafter"/>
</dbReference>
<name>A0A1C0B775_9BACT</name>
<dbReference type="CDD" id="cd00586">
    <property type="entry name" value="4HBT"/>
    <property type="match status" value="1"/>
</dbReference>
<evidence type="ECO:0000313" key="4">
    <source>
        <dbReference type="EMBL" id="TLS72011.1"/>
    </source>
</evidence>
<dbReference type="Pfam" id="PF13279">
    <property type="entry name" value="4HBT_2"/>
    <property type="match status" value="1"/>
</dbReference>
<dbReference type="AlphaFoldDB" id="A0A1C0B775"/>
<evidence type="ECO:0000256" key="2">
    <source>
        <dbReference type="ARBA" id="ARBA00022801"/>
    </source>
</evidence>
<sequence length="121" mass="14146">MKIRVYYEDTDCGDMVYHSNYLNFCERARSELFFKKGLLPHSNSHFFVVKECKANWIKSAKFADILDIKTELIEKKAASIIMKQEILKGEELIFSAEFKLVFLKEGKPSKIPSDIFEILEK</sequence>
<dbReference type="SUPFAM" id="SSF54637">
    <property type="entry name" value="Thioesterase/thiol ester dehydrase-isomerase"/>
    <property type="match status" value="1"/>
</dbReference>
<dbReference type="PIRSF" id="PIRSF003230">
    <property type="entry name" value="YbgC"/>
    <property type="match status" value="1"/>
</dbReference>
<dbReference type="PANTHER" id="PTHR31793">
    <property type="entry name" value="4-HYDROXYBENZOYL-COA THIOESTERASE FAMILY MEMBER"/>
    <property type="match status" value="1"/>
</dbReference>
<dbReference type="Proteomes" id="UP000308001">
    <property type="component" value="Unassembled WGS sequence"/>
</dbReference>
<evidence type="ECO:0000313" key="3">
    <source>
        <dbReference type="EMBL" id="OCL99433.1"/>
    </source>
</evidence>
<comment type="similarity">
    <text evidence="1">Belongs to the 4-hydroxybenzoyl-CoA thioesterase family.</text>
</comment>
<evidence type="ECO:0000256" key="1">
    <source>
        <dbReference type="ARBA" id="ARBA00005953"/>
    </source>
</evidence>
<accession>A0A1C0B775</accession>
<evidence type="ECO:0000313" key="5">
    <source>
        <dbReference type="Proteomes" id="UP000093281"/>
    </source>
</evidence>
<reference evidence="4 6" key="3">
    <citation type="submission" date="2019-05" db="EMBL/GenBank/DDBJ databases">
        <title>Arcobacter cibarius and Arcobacter thereius providing challenges in identification an antibiotic susceptibility and Quinolone resistance.</title>
        <authorList>
            <person name="Busch A."/>
            <person name="Hanel I."/>
            <person name="Hotzel H."/>
            <person name="Tomaso H."/>
        </authorList>
    </citation>
    <scope>NUCLEOTIDE SEQUENCE [LARGE SCALE GENOMIC DNA]</scope>
    <source>
        <strain evidence="4 6">17CS1191_2</strain>
    </source>
</reference>
<dbReference type="InterPro" id="IPR050563">
    <property type="entry name" value="4-hydroxybenzoyl-CoA_TE"/>
</dbReference>
<reference evidence="5" key="1">
    <citation type="submission" date="2015-05" db="EMBL/GenBank/DDBJ databases">
        <authorList>
            <person name="Rovetto F."/>
            <person name="Cocolin L."/>
            <person name="Illeghems K."/>
            <person name="Van Nieuwerburgh F."/>
            <person name="Houf K."/>
        </authorList>
    </citation>
    <scope>NUCLEOTIDE SEQUENCE [LARGE SCALE GENOMIC DNA]</scope>
    <source>
        <strain evidence="5">DU22</strain>
    </source>
</reference>
<gene>
    <name evidence="3" type="primary">ybgC</name>
    <name evidence="3" type="ORF">AAX29_01247</name>
    <name evidence="4" type="ORF">FE246_06190</name>
</gene>
<dbReference type="RefSeq" id="WP_066184364.1">
    <property type="nucleotide sequence ID" value="NZ_LCUJ01000003.1"/>
</dbReference>
<protein>
    <submittedName>
        <fullName evidence="3">Acyl-CoA thioester hydrolase YbgC</fullName>
    </submittedName>
    <submittedName>
        <fullName evidence="4">YbgC/FadM family acyl-CoA thioesterase</fullName>
        <ecNumber evidence="3 4">3.1.2.-</ecNumber>
    </submittedName>
</protein>
<comment type="caution">
    <text evidence="3">The sequence shown here is derived from an EMBL/GenBank/DDBJ whole genome shotgun (WGS) entry which is preliminary data.</text>
</comment>
<organism evidence="3 5">
    <name type="scientific">Aliarcobacter thereius</name>
    <dbReference type="NCBI Taxonomy" id="544718"/>
    <lineage>
        <taxon>Bacteria</taxon>
        <taxon>Pseudomonadati</taxon>
        <taxon>Campylobacterota</taxon>
        <taxon>Epsilonproteobacteria</taxon>
        <taxon>Campylobacterales</taxon>
        <taxon>Arcobacteraceae</taxon>
        <taxon>Aliarcobacter</taxon>
    </lineage>
</organism>
<dbReference type="Gene3D" id="3.10.129.10">
    <property type="entry name" value="Hotdog Thioesterase"/>
    <property type="match status" value="1"/>
</dbReference>
<reference evidence="3" key="2">
    <citation type="submission" date="2015-05" db="EMBL/GenBank/DDBJ databases">
        <authorList>
            <person name="Wang D.B."/>
            <person name="Wang M."/>
        </authorList>
    </citation>
    <scope>NUCLEOTIDE SEQUENCE [LARGE SCALE GENOMIC DNA]</scope>
    <source>
        <strain evidence="3">DU22</strain>
    </source>
</reference>
<dbReference type="STRING" id="544718.AAX25_01215"/>
<keyword evidence="2 3" id="KW-0378">Hydrolase</keyword>
<dbReference type="EC" id="3.1.2.-" evidence="3 4"/>
<dbReference type="NCBIfam" id="TIGR00051">
    <property type="entry name" value="YbgC/FadM family acyl-CoA thioesterase"/>
    <property type="match status" value="1"/>
</dbReference>
<dbReference type="EMBL" id="VBUF01000003">
    <property type="protein sequence ID" value="TLS72011.1"/>
    <property type="molecule type" value="Genomic_DNA"/>
</dbReference>
<dbReference type="EMBL" id="LCUJ01000003">
    <property type="protein sequence ID" value="OCL99433.1"/>
    <property type="molecule type" value="Genomic_DNA"/>
</dbReference>
<proteinExistence type="inferred from homology"/>